<keyword evidence="5 8" id="KW-1133">Transmembrane helix</keyword>
<feature type="transmembrane region" description="Helical" evidence="8">
    <location>
        <begin position="219"/>
        <end position="241"/>
    </location>
</feature>
<dbReference type="PANTHER" id="PTHR43829:SF9">
    <property type="entry name" value="AQUAPORIN-9"/>
    <property type="match status" value="1"/>
</dbReference>
<dbReference type="PANTHER" id="PTHR43829">
    <property type="entry name" value="AQUAPORIN OR AQUAGLYCEROPORIN RELATED"/>
    <property type="match status" value="1"/>
</dbReference>
<comment type="similarity">
    <text evidence="2 7">Belongs to the MIP/aquaporin (TC 1.A.8) family.</text>
</comment>
<comment type="caution">
    <text evidence="9">The sequence shown here is derived from an EMBL/GenBank/DDBJ whole genome shotgun (WGS) entry which is preliminary data.</text>
</comment>
<dbReference type="AlphaFoldDB" id="A0A3N4NTX0"/>
<dbReference type="GO" id="GO:0005886">
    <property type="term" value="C:plasma membrane"/>
    <property type="evidence" value="ECO:0007669"/>
    <property type="project" value="TreeGrafter"/>
</dbReference>
<evidence type="ECO:0000256" key="7">
    <source>
        <dbReference type="RuleBase" id="RU000477"/>
    </source>
</evidence>
<dbReference type="InterPro" id="IPR000425">
    <property type="entry name" value="MIP"/>
</dbReference>
<dbReference type="Pfam" id="PF00230">
    <property type="entry name" value="MIP"/>
    <property type="match status" value="1"/>
</dbReference>
<feature type="transmembrane region" description="Helical" evidence="8">
    <location>
        <begin position="6"/>
        <end position="27"/>
    </location>
</feature>
<dbReference type="SUPFAM" id="SSF81338">
    <property type="entry name" value="Aquaporin-like"/>
    <property type="match status" value="1"/>
</dbReference>
<keyword evidence="6 8" id="KW-0472">Membrane</keyword>
<keyword evidence="10" id="KW-1185">Reference proteome</keyword>
<dbReference type="NCBIfam" id="TIGR00861">
    <property type="entry name" value="MIP"/>
    <property type="match status" value="1"/>
</dbReference>
<feature type="transmembrane region" description="Helical" evidence="8">
    <location>
        <begin position="171"/>
        <end position="192"/>
    </location>
</feature>
<dbReference type="PROSITE" id="PS00221">
    <property type="entry name" value="MIP"/>
    <property type="match status" value="1"/>
</dbReference>
<evidence type="ECO:0000256" key="2">
    <source>
        <dbReference type="ARBA" id="ARBA00006175"/>
    </source>
</evidence>
<feature type="transmembrane region" description="Helical" evidence="8">
    <location>
        <begin position="79"/>
        <end position="104"/>
    </location>
</feature>
<dbReference type="PRINTS" id="PR00783">
    <property type="entry name" value="MINTRINSICP"/>
</dbReference>
<reference evidence="9 10" key="1">
    <citation type="submission" date="2018-11" db="EMBL/GenBank/DDBJ databases">
        <title>Aureibaculum marinum gen. nov., sp. nov., a member of the family Flavobacteriaceae isolated from the Bohai Sea.</title>
        <authorList>
            <person name="Ji X."/>
        </authorList>
    </citation>
    <scope>NUCLEOTIDE SEQUENCE [LARGE SCALE GENOMIC DNA]</scope>
    <source>
        <strain evidence="9 10">BH-SD17</strain>
    </source>
</reference>
<evidence type="ECO:0000256" key="8">
    <source>
        <dbReference type="SAM" id="Phobius"/>
    </source>
</evidence>
<dbReference type="Gene3D" id="1.20.1080.10">
    <property type="entry name" value="Glycerol uptake facilitator protein"/>
    <property type="match status" value="1"/>
</dbReference>
<evidence type="ECO:0000256" key="5">
    <source>
        <dbReference type="ARBA" id="ARBA00022989"/>
    </source>
</evidence>
<evidence type="ECO:0000256" key="1">
    <source>
        <dbReference type="ARBA" id="ARBA00004141"/>
    </source>
</evidence>
<dbReference type="GO" id="GO:0015254">
    <property type="term" value="F:glycerol channel activity"/>
    <property type="evidence" value="ECO:0007669"/>
    <property type="project" value="TreeGrafter"/>
</dbReference>
<dbReference type="InterPro" id="IPR022357">
    <property type="entry name" value="MIP_CS"/>
</dbReference>
<dbReference type="RefSeq" id="WP_123897653.1">
    <property type="nucleotide sequence ID" value="NZ_RPFJ01000011.1"/>
</dbReference>
<name>A0A3N4NTX0_9FLAO</name>
<gene>
    <name evidence="9" type="ORF">EGM88_08900</name>
</gene>
<dbReference type="InterPro" id="IPR023271">
    <property type="entry name" value="Aquaporin-like"/>
</dbReference>
<keyword evidence="3 7" id="KW-0813">Transport</keyword>
<protein>
    <submittedName>
        <fullName evidence="9">Aquaporin family protein</fullName>
    </submittedName>
</protein>
<evidence type="ECO:0000256" key="4">
    <source>
        <dbReference type="ARBA" id="ARBA00022692"/>
    </source>
</evidence>
<dbReference type="EMBL" id="RPFJ01000011">
    <property type="protein sequence ID" value="RPD96476.1"/>
    <property type="molecule type" value="Genomic_DNA"/>
</dbReference>
<feature type="transmembrane region" description="Helical" evidence="8">
    <location>
        <begin position="39"/>
        <end position="59"/>
    </location>
</feature>
<dbReference type="OrthoDB" id="9807293at2"/>
<organism evidence="9 10">
    <name type="scientific">Aureibaculum marinum</name>
    <dbReference type="NCBI Taxonomy" id="2487930"/>
    <lineage>
        <taxon>Bacteria</taxon>
        <taxon>Pseudomonadati</taxon>
        <taxon>Bacteroidota</taxon>
        <taxon>Flavobacteriia</taxon>
        <taxon>Flavobacteriales</taxon>
        <taxon>Flavobacteriaceae</taxon>
        <taxon>Aureibaculum</taxon>
    </lineage>
</organism>
<feature type="transmembrane region" description="Helical" evidence="8">
    <location>
        <begin position="134"/>
        <end position="151"/>
    </location>
</feature>
<comment type="subcellular location">
    <subcellularLocation>
        <location evidence="1">Membrane</location>
        <topology evidence="1">Multi-pass membrane protein</topology>
    </subcellularLocation>
</comment>
<evidence type="ECO:0000313" key="10">
    <source>
        <dbReference type="Proteomes" id="UP000270856"/>
    </source>
</evidence>
<accession>A0A3N4NTX0</accession>
<evidence type="ECO:0000256" key="6">
    <source>
        <dbReference type="ARBA" id="ARBA00023136"/>
    </source>
</evidence>
<evidence type="ECO:0000256" key="3">
    <source>
        <dbReference type="ARBA" id="ARBA00022448"/>
    </source>
</evidence>
<proteinExistence type="inferred from homology"/>
<sequence length="245" mass="25931">MTPFVAEIIGTFFLILLGGGVVANVVLKGTKSNDHGWMVITTAWGFAVFVGVVVAGPYSGAHLNPAVSIGLAIAGKFDWAIIPSYVLAQFIGAMLGAIAVWLVYKDHFDISEDGESKRAIFCTSPAIRNWKTNIFSEIIGTFTLVFVILYFTNASLSEPETIIGLGSLGALPVAILVWVIGLSLGGTTGYAINPARDLGPRIIHSILPIKDKASNDWSYAWIPIVGPIIGASAAAILMLVLSNSI</sequence>
<evidence type="ECO:0000313" key="9">
    <source>
        <dbReference type="EMBL" id="RPD96476.1"/>
    </source>
</evidence>
<keyword evidence="4 7" id="KW-0812">Transmembrane</keyword>
<dbReference type="Proteomes" id="UP000270856">
    <property type="component" value="Unassembled WGS sequence"/>
</dbReference>
<dbReference type="InterPro" id="IPR050363">
    <property type="entry name" value="MIP/Aquaporin"/>
</dbReference>